<dbReference type="Gene3D" id="3.80.10.10">
    <property type="entry name" value="Ribonuclease Inhibitor"/>
    <property type="match status" value="1"/>
</dbReference>
<reference evidence="1" key="1">
    <citation type="submission" date="2020-11" db="EMBL/GenBank/DDBJ databases">
        <authorList>
            <consortium name="DOE Joint Genome Institute"/>
            <person name="Ahrendt S."/>
            <person name="Riley R."/>
            <person name="Andreopoulos W."/>
            <person name="LaButti K."/>
            <person name="Pangilinan J."/>
            <person name="Ruiz-duenas F.J."/>
            <person name="Barrasa J.M."/>
            <person name="Sanchez-Garcia M."/>
            <person name="Camarero S."/>
            <person name="Miyauchi S."/>
            <person name="Serrano A."/>
            <person name="Linde D."/>
            <person name="Babiker R."/>
            <person name="Drula E."/>
            <person name="Ayuso-Fernandez I."/>
            <person name="Pacheco R."/>
            <person name="Padilla G."/>
            <person name="Ferreira P."/>
            <person name="Barriuso J."/>
            <person name="Kellner H."/>
            <person name="Castanera R."/>
            <person name="Alfaro M."/>
            <person name="Ramirez L."/>
            <person name="Pisabarro A.G."/>
            <person name="Kuo A."/>
            <person name="Tritt A."/>
            <person name="Lipzen A."/>
            <person name="He G."/>
            <person name="Yan M."/>
            <person name="Ng V."/>
            <person name="Cullen D."/>
            <person name="Martin F."/>
            <person name="Rosso M.-N."/>
            <person name="Henrissat B."/>
            <person name="Hibbett D."/>
            <person name="Martinez A.T."/>
            <person name="Grigoriev I.V."/>
        </authorList>
    </citation>
    <scope>NUCLEOTIDE SEQUENCE</scope>
    <source>
        <strain evidence="1">AH 44721</strain>
    </source>
</reference>
<dbReference type="Proteomes" id="UP000724874">
    <property type="component" value="Unassembled WGS sequence"/>
</dbReference>
<protein>
    <recommendedName>
        <fullName evidence="3">F-box domain-containing protein</fullName>
    </recommendedName>
</protein>
<dbReference type="OrthoDB" id="3249706at2759"/>
<dbReference type="InterPro" id="IPR032675">
    <property type="entry name" value="LRR_dom_sf"/>
</dbReference>
<proteinExistence type="predicted"/>
<organism evidence="1 2">
    <name type="scientific">Gymnopilus junonius</name>
    <name type="common">Spectacular rustgill mushroom</name>
    <name type="synonym">Gymnopilus spectabilis subsp. junonius</name>
    <dbReference type="NCBI Taxonomy" id="109634"/>
    <lineage>
        <taxon>Eukaryota</taxon>
        <taxon>Fungi</taxon>
        <taxon>Dikarya</taxon>
        <taxon>Basidiomycota</taxon>
        <taxon>Agaricomycotina</taxon>
        <taxon>Agaricomycetes</taxon>
        <taxon>Agaricomycetidae</taxon>
        <taxon>Agaricales</taxon>
        <taxon>Agaricineae</taxon>
        <taxon>Hymenogastraceae</taxon>
        <taxon>Gymnopilus</taxon>
    </lineage>
</organism>
<dbReference type="Gene3D" id="1.20.1280.50">
    <property type="match status" value="1"/>
</dbReference>
<evidence type="ECO:0000313" key="1">
    <source>
        <dbReference type="EMBL" id="KAF8896876.1"/>
    </source>
</evidence>
<evidence type="ECO:0008006" key="3">
    <source>
        <dbReference type="Google" id="ProtNLM"/>
    </source>
</evidence>
<name>A0A9P5NIX4_GYMJU</name>
<sequence>MLCARCSSSVQDPVDIPELEREVSESLLHLETAASLEAEMIRVEKTIESLSQRRTILRRKINALSLTAQLPPEILIEIFRLVSHSPSETTERHIPLFFGGVCKEWRDIAWSTPLLWNTVSLHVSRKTHGSQVHLLRDWLLRAQESPLHIKLTTDDEHESIFCSLRAIMDVLVTRSMYWHSLDCLLPPQCHDVLKDSQFPMLTSVCIRPPKGTISTFSEPPDMFLSAPKLLDVDLSGYNFAAMVLPWEQLRKFKTQFLTVGECLKVCRRSPNLKECHLESVYSPDLLSSPTLNPLHCELEYLDVTLIKGAAITLLDNITLPSLRDLRIHYSGPNGFLLSAISSLVVRSSCNLQRLHIRKQHFLDDDLIPCLEAIPSLSDLHLAAISDTSIGLTQRLVEVLHPSYQSGHPLLPNLRSFEFHGPVSADLQSVGAMLSARWHEKRIDLTSEPNTSPIAQLAKVQIIFPMQGDLTDEFLEEVSRLSGEGMVLVFGVANNDFLV</sequence>
<evidence type="ECO:0000313" key="2">
    <source>
        <dbReference type="Proteomes" id="UP000724874"/>
    </source>
</evidence>
<gene>
    <name evidence="1" type="ORF">CPB84DRAFT_1848057</name>
</gene>
<dbReference type="EMBL" id="JADNYJ010000058">
    <property type="protein sequence ID" value="KAF8896876.1"/>
    <property type="molecule type" value="Genomic_DNA"/>
</dbReference>
<comment type="caution">
    <text evidence="1">The sequence shown here is derived from an EMBL/GenBank/DDBJ whole genome shotgun (WGS) entry which is preliminary data.</text>
</comment>
<accession>A0A9P5NIX4</accession>
<keyword evidence="2" id="KW-1185">Reference proteome</keyword>
<dbReference type="SUPFAM" id="SSF52047">
    <property type="entry name" value="RNI-like"/>
    <property type="match status" value="1"/>
</dbReference>
<dbReference type="AlphaFoldDB" id="A0A9P5NIX4"/>